<reference evidence="2" key="1">
    <citation type="submission" date="2022-03" db="EMBL/GenBank/DDBJ databases">
        <authorList>
            <person name="Martin H S."/>
        </authorList>
    </citation>
    <scope>NUCLEOTIDE SEQUENCE</scope>
</reference>
<accession>A0ABN8HKL2</accession>
<protein>
    <recommendedName>
        <fullName evidence="4">Flightin</fullName>
    </recommendedName>
</protein>
<evidence type="ECO:0000313" key="2">
    <source>
        <dbReference type="EMBL" id="CAH2035261.1"/>
    </source>
</evidence>
<evidence type="ECO:0000256" key="1">
    <source>
        <dbReference type="SAM" id="MobiDB-lite"/>
    </source>
</evidence>
<evidence type="ECO:0000313" key="3">
    <source>
        <dbReference type="Proteomes" id="UP000837857"/>
    </source>
</evidence>
<gene>
    <name evidence="2" type="ORF">IPOD504_LOCUS482</name>
</gene>
<keyword evidence="3" id="KW-1185">Reference proteome</keyword>
<feature type="non-terminal residue" evidence="2">
    <location>
        <position position="161"/>
    </location>
</feature>
<feature type="compositionally biased region" description="Low complexity" evidence="1">
    <location>
        <begin position="8"/>
        <end position="21"/>
    </location>
</feature>
<dbReference type="Proteomes" id="UP000837857">
    <property type="component" value="Chromosome 1"/>
</dbReference>
<evidence type="ECO:0008006" key="4">
    <source>
        <dbReference type="Google" id="ProtNLM"/>
    </source>
</evidence>
<name>A0ABN8HKL2_9NEOP</name>
<proteinExistence type="predicted"/>
<organism evidence="2 3">
    <name type="scientific">Iphiclides podalirius</name>
    <name type="common">scarce swallowtail</name>
    <dbReference type="NCBI Taxonomy" id="110791"/>
    <lineage>
        <taxon>Eukaryota</taxon>
        <taxon>Metazoa</taxon>
        <taxon>Ecdysozoa</taxon>
        <taxon>Arthropoda</taxon>
        <taxon>Hexapoda</taxon>
        <taxon>Insecta</taxon>
        <taxon>Pterygota</taxon>
        <taxon>Neoptera</taxon>
        <taxon>Endopterygota</taxon>
        <taxon>Lepidoptera</taxon>
        <taxon>Glossata</taxon>
        <taxon>Ditrysia</taxon>
        <taxon>Papilionoidea</taxon>
        <taxon>Papilionidae</taxon>
        <taxon>Papilioninae</taxon>
        <taxon>Iphiclides</taxon>
    </lineage>
</organism>
<sequence length="161" mass="18655">MWDDVVEETPAPAQAEAQAAPSDGPAEEASAEGNPEVAEPPPPENNTKNEPRRLVFKHWIRPKFLQYNYIYDYQRNYYDDVISYLDRRNRGLPAERPRAQTWGERALRTYLSKDTSYLSKTYNKDTTLLHHISTGARFQRYHSKARIARKYSNLGFSSVSL</sequence>
<feature type="region of interest" description="Disordered" evidence="1">
    <location>
        <begin position="1"/>
        <end position="50"/>
    </location>
</feature>
<dbReference type="EMBL" id="OW152813">
    <property type="protein sequence ID" value="CAH2035261.1"/>
    <property type="molecule type" value="Genomic_DNA"/>
</dbReference>